<feature type="domain" description="PilZ" evidence="1">
    <location>
        <begin position="14"/>
        <end position="107"/>
    </location>
</feature>
<dbReference type="Pfam" id="PF07238">
    <property type="entry name" value="PilZ"/>
    <property type="match status" value="1"/>
</dbReference>
<evidence type="ECO:0000313" key="2">
    <source>
        <dbReference type="EMBL" id="QEQ97552.1"/>
    </source>
</evidence>
<dbReference type="EMBL" id="CP043869">
    <property type="protein sequence ID" value="QEQ97552.1"/>
    <property type="molecule type" value="Genomic_DNA"/>
</dbReference>
<name>A0A5P1RE40_9GAMM</name>
<organism evidence="2 3">
    <name type="scientific">Neptunomonas concharum</name>
    <dbReference type="NCBI Taxonomy" id="1031538"/>
    <lineage>
        <taxon>Bacteria</taxon>
        <taxon>Pseudomonadati</taxon>
        <taxon>Pseudomonadota</taxon>
        <taxon>Gammaproteobacteria</taxon>
        <taxon>Oceanospirillales</taxon>
        <taxon>Oceanospirillaceae</taxon>
        <taxon>Neptunomonas</taxon>
    </lineage>
</organism>
<dbReference type="RefSeq" id="WP_138986808.1">
    <property type="nucleotide sequence ID" value="NZ_CP043869.1"/>
</dbReference>
<dbReference type="SUPFAM" id="SSF141371">
    <property type="entry name" value="PilZ domain-like"/>
    <property type="match status" value="1"/>
</dbReference>
<proteinExistence type="predicted"/>
<dbReference type="OrthoDB" id="6120032at2"/>
<dbReference type="InterPro" id="IPR009875">
    <property type="entry name" value="PilZ_domain"/>
</dbReference>
<keyword evidence="3" id="KW-1185">Reference proteome</keyword>
<evidence type="ECO:0000313" key="3">
    <source>
        <dbReference type="Proteomes" id="UP000324760"/>
    </source>
</evidence>
<dbReference type="KEGG" id="ncu:F0U83_12965"/>
<accession>A0A5P1RE40</accession>
<protein>
    <submittedName>
        <fullName evidence="2">PilZ domain-containing protein</fullName>
    </submittedName>
</protein>
<reference evidence="2 3" key="1">
    <citation type="journal article" date="2019" name="Biochem. Eng. J.">
        <title>Metabolic engineering of the marine bacteria Neptunomonas concharum for the production of acetoin and meso-2,3-butanediol from acetate.</title>
        <authorList>
            <person name="Li W."/>
            <person name="Pu N."/>
            <person name="Liu C.-X."/>
            <person name="Yuan Q.-P."/>
            <person name="Li Z.-J."/>
        </authorList>
    </citation>
    <scope>NUCLEOTIDE SEQUENCE [LARGE SCALE GENOMIC DNA]</scope>
    <source>
        <strain evidence="2 3">JCM17730</strain>
    </source>
</reference>
<dbReference type="Gene3D" id="2.40.10.220">
    <property type="entry name" value="predicted glycosyltransferase like domains"/>
    <property type="match status" value="1"/>
</dbReference>
<gene>
    <name evidence="2" type="ORF">F0U83_12965</name>
</gene>
<dbReference type="AlphaFoldDB" id="A0A5P1RE40"/>
<dbReference type="Proteomes" id="UP000324760">
    <property type="component" value="Chromosome"/>
</dbReference>
<dbReference type="GO" id="GO:0035438">
    <property type="term" value="F:cyclic-di-GMP binding"/>
    <property type="evidence" value="ECO:0007669"/>
    <property type="project" value="InterPro"/>
</dbReference>
<evidence type="ECO:0000259" key="1">
    <source>
        <dbReference type="Pfam" id="PF07238"/>
    </source>
</evidence>
<sequence length="131" mass="14931">MKPVIEIDTDQETQRRNFRVVPAKDDPVSLKVAGVRVNIVDISAHGVAFQYAGDVKKEVYPITLSFTTDKDYEIHCPLKLIWRKPPEYSGEFVGITEKDVSNITTLIVECQKRAIRRQKAQEAEKRKNSGE</sequence>